<dbReference type="InterPro" id="IPR015867">
    <property type="entry name" value="N-reg_PII/ATP_PRibTrfase_C"/>
</dbReference>
<protein>
    <recommendedName>
        <fullName evidence="3">Nitrogen regulatory protein P-II</fullName>
    </recommendedName>
</protein>
<dbReference type="InterPro" id="IPR002187">
    <property type="entry name" value="N-reg_PII"/>
</dbReference>
<gene>
    <name evidence="1" type="ORF">CPJCM30710_11220</name>
</gene>
<dbReference type="SUPFAM" id="SSF54913">
    <property type="entry name" value="GlnB-like"/>
    <property type="match status" value="1"/>
</dbReference>
<evidence type="ECO:0008006" key="3">
    <source>
        <dbReference type="Google" id="ProtNLM"/>
    </source>
</evidence>
<dbReference type="Gene3D" id="3.30.70.120">
    <property type="match status" value="1"/>
</dbReference>
<keyword evidence="2" id="KW-1185">Reference proteome</keyword>
<comment type="caution">
    <text evidence="1">The sequence shown here is derived from an EMBL/GenBank/DDBJ whole genome shotgun (WGS) entry which is preliminary data.</text>
</comment>
<evidence type="ECO:0000313" key="1">
    <source>
        <dbReference type="EMBL" id="GIM28456.1"/>
    </source>
</evidence>
<evidence type="ECO:0000313" key="2">
    <source>
        <dbReference type="Proteomes" id="UP000679179"/>
    </source>
</evidence>
<dbReference type="GO" id="GO:0005524">
    <property type="term" value="F:ATP binding"/>
    <property type="evidence" value="ECO:0007669"/>
    <property type="project" value="TreeGrafter"/>
</dbReference>
<accession>A0A919VGB7</accession>
<sequence>MILLKHNIDKDDVVSTLVTKLRGGVSTGHIGDSKIFIYNVEDALRIRTGETGEAAI</sequence>
<dbReference type="GO" id="GO:0006808">
    <property type="term" value="P:regulation of nitrogen utilization"/>
    <property type="evidence" value="ECO:0007669"/>
    <property type="project" value="InterPro"/>
</dbReference>
<dbReference type="RefSeq" id="WP_281413955.1">
    <property type="nucleotide sequence ID" value="NZ_BOPZ01000006.1"/>
</dbReference>
<proteinExistence type="predicted"/>
<dbReference type="PANTHER" id="PTHR30115">
    <property type="entry name" value="NITROGEN REGULATORY PROTEIN P-II"/>
    <property type="match status" value="1"/>
</dbReference>
<dbReference type="EMBL" id="BOPZ01000006">
    <property type="protein sequence ID" value="GIM28456.1"/>
    <property type="molecule type" value="Genomic_DNA"/>
</dbReference>
<name>A0A919VGB7_9CLOT</name>
<dbReference type="PROSITE" id="PS51343">
    <property type="entry name" value="PII_GLNB_DOM"/>
    <property type="match status" value="1"/>
</dbReference>
<dbReference type="GO" id="GO:0030234">
    <property type="term" value="F:enzyme regulator activity"/>
    <property type="evidence" value="ECO:0007669"/>
    <property type="project" value="InterPro"/>
</dbReference>
<dbReference type="PANTHER" id="PTHR30115:SF11">
    <property type="entry name" value="NITROGEN REGULATORY PROTEIN P-II HOMOLOG"/>
    <property type="match status" value="1"/>
</dbReference>
<dbReference type="Proteomes" id="UP000679179">
    <property type="component" value="Unassembled WGS sequence"/>
</dbReference>
<dbReference type="AlphaFoldDB" id="A0A919VGB7"/>
<dbReference type="InterPro" id="IPR011322">
    <property type="entry name" value="N-reg_PII-like_a/b"/>
</dbReference>
<dbReference type="GO" id="GO:0005829">
    <property type="term" value="C:cytosol"/>
    <property type="evidence" value="ECO:0007669"/>
    <property type="project" value="TreeGrafter"/>
</dbReference>
<organism evidence="1 2">
    <name type="scientific">Clostridium polyendosporum</name>
    <dbReference type="NCBI Taxonomy" id="69208"/>
    <lineage>
        <taxon>Bacteria</taxon>
        <taxon>Bacillati</taxon>
        <taxon>Bacillota</taxon>
        <taxon>Clostridia</taxon>
        <taxon>Eubacteriales</taxon>
        <taxon>Clostridiaceae</taxon>
        <taxon>Clostridium</taxon>
    </lineage>
</organism>
<reference evidence="1" key="1">
    <citation type="submission" date="2021-03" db="EMBL/GenBank/DDBJ databases">
        <title>Taxonomic study of Clostridium polyendosporum from meadow-gley soil under rice.</title>
        <authorList>
            <person name="Kobayashi H."/>
            <person name="Tanizawa Y."/>
            <person name="Yagura M."/>
        </authorList>
    </citation>
    <scope>NUCLEOTIDE SEQUENCE</scope>
    <source>
        <strain evidence="1">JCM 30710</strain>
    </source>
</reference>